<evidence type="ECO:0008006" key="4">
    <source>
        <dbReference type="Google" id="ProtNLM"/>
    </source>
</evidence>
<feature type="chain" id="PRO_5012779180" description="Secreted protein" evidence="1">
    <location>
        <begin position="30"/>
        <end position="87"/>
    </location>
</feature>
<evidence type="ECO:0000313" key="2">
    <source>
        <dbReference type="EMBL" id="ORY01803.1"/>
    </source>
</evidence>
<dbReference type="EMBL" id="MCFA01000165">
    <property type="protein sequence ID" value="ORY01803.1"/>
    <property type="molecule type" value="Genomic_DNA"/>
</dbReference>
<evidence type="ECO:0000313" key="3">
    <source>
        <dbReference type="Proteomes" id="UP000193144"/>
    </source>
</evidence>
<name>A0A1Y1YUT1_9PLEO</name>
<dbReference type="AlphaFoldDB" id="A0A1Y1YUT1"/>
<evidence type="ECO:0000256" key="1">
    <source>
        <dbReference type="SAM" id="SignalP"/>
    </source>
</evidence>
<protein>
    <recommendedName>
        <fullName evidence="4">Secreted protein</fullName>
    </recommendedName>
</protein>
<accession>A0A1Y1YUT1</accession>
<keyword evidence="1" id="KW-0732">Signal</keyword>
<dbReference type="Proteomes" id="UP000193144">
    <property type="component" value="Unassembled WGS sequence"/>
</dbReference>
<reference evidence="2 3" key="1">
    <citation type="submission" date="2016-07" db="EMBL/GenBank/DDBJ databases">
        <title>Pervasive Adenine N6-methylation of Active Genes in Fungi.</title>
        <authorList>
            <consortium name="DOE Joint Genome Institute"/>
            <person name="Mondo S.J."/>
            <person name="Dannebaum R.O."/>
            <person name="Kuo R.C."/>
            <person name="Labutti K."/>
            <person name="Haridas S."/>
            <person name="Kuo A."/>
            <person name="Salamov A."/>
            <person name="Ahrendt S.R."/>
            <person name="Lipzen A."/>
            <person name="Sullivan W."/>
            <person name="Andreopoulos W.B."/>
            <person name="Clum A."/>
            <person name="Lindquist E."/>
            <person name="Daum C."/>
            <person name="Ramamoorthy G.K."/>
            <person name="Gryganskyi A."/>
            <person name="Culley D."/>
            <person name="Magnuson J.K."/>
            <person name="James T.Y."/>
            <person name="O'Malley M.A."/>
            <person name="Stajich J.E."/>
            <person name="Spatafora J.W."/>
            <person name="Visel A."/>
            <person name="Grigoriev I.V."/>
        </authorList>
    </citation>
    <scope>NUCLEOTIDE SEQUENCE [LARGE SCALE GENOMIC DNA]</scope>
    <source>
        <strain evidence="2 3">CBS 115471</strain>
    </source>
</reference>
<organism evidence="2 3">
    <name type="scientific">Clohesyomyces aquaticus</name>
    <dbReference type="NCBI Taxonomy" id="1231657"/>
    <lineage>
        <taxon>Eukaryota</taxon>
        <taxon>Fungi</taxon>
        <taxon>Dikarya</taxon>
        <taxon>Ascomycota</taxon>
        <taxon>Pezizomycotina</taxon>
        <taxon>Dothideomycetes</taxon>
        <taxon>Pleosporomycetidae</taxon>
        <taxon>Pleosporales</taxon>
        <taxon>Lindgomycetaceae</taxon>
        <taxon>Clohesyomyces</taxon>
    </lineage>
</organism>
<feature type="signal peptide" evidence="1">
    <location>
        <begin position="1"/>
        <end position="29"/>
    </location>
</feature>
<comment type="caution">
    <text evidence="2">The sequence shown here is derived from an EMBL/GenBank/DDBJ whole genome shotgun (WGS) entry which is preliminary data.</text>
</comment>
<sequence length="87" mass="9589">MHATRISSPVMDILLMFAWVSIAPHGVSGVGHGGVVVGTRHFAIGHDKDPMIYSWLGIDPKGREGEEGAVYNRCTWFLRQAFALPRI</sequence>
<keyword evidence="3" id="KW-1185">Reference proteome</keyword>
<gene>
    <name evidence="2" type="ORF">BCR34DRAFT_90300</name>
</gene>
<proteinExistence type="predicted"/>